<dbReference type="InterPro" id="IPR002347">
    <property type="entry name" value="SDR_fam"/>
</dbReference>
<evidence type="ECO:0000256" key="2">
    <source>
        <dbReference type="ARBA" id="ARBA00023002"/>
    </source>
</evidence>
<dbReference type="Pfam" id="PF00106">
    <property type="entry name" value="adh_short"/>
    <property type="match status" value="1"/>
</dbReference>
<sequence length="357" mass="39082">MAFTAYAEEHLRPNGPSDARPTALRVVRDLKLDGKLEGRVFVVTGGTSGIGYQVARAIHATGADLYITGRDSNKGESVATELAEDGRPGRVVFVQIELDSLASVRDGAAEILEKSGGKVNVLINNAGKLTYPRPRYNSQLDWLKRLGIMMCPYEKTKDGFESQFGINHLGHFQLFYKLKSALLSSATPEYASRVVNLTSSGHRLAPLDTDDYNIMKDYTPFKGYGASKTANIYFSNEIERRYGSQHLNAYSTHPGMTITNIGQYLDPETAKAFSTFPGAKQITKEAAQGAAVPVLAALSQELEGKGGLYLEDCRQSGRAEGVNPIEHPYGYASWIEDEDSQRKLWVDSLALVGSKDD</sequence>
<dbReference type="PRINTS" id="PR00081">
    <property type="entry name" value="GDHRDH"/>
</dbReference>
<evidence type="ECO:0000256" key="1">
    <source>
        <dbReference type="ARBA" id="ARBA00006484"/>
    </source>
</evidence>
<evidence type="ECO:0000256" key="3">
    <source>
        <dbReference type="RuleBase" id="RU000363"/>
    </source>
</evidence>
<feature type="region of interest" description="Disordered" evidence="4">
    <location>
        <begin position="1"/>
        <end position="20"/>
    </location>
</feature>
<dbReference type="SUPFAM" id="SSF51735">
    <property type="entry name" value="NAD(P)-binding Rossmann-fold domains"/>
    <property type="match status" value="1"/>
</dbReference>
<accession>A0A559LF21</accession>
<dbReference type="InterPro" id="IPR036291">
    <property type="entry name" value="NAD(P)-bd_dom_sf"/>
</dbReference>
<evidence type="ECO:0000313" key="6">
    <source>
        <dbReference type="Proteomes" id="UP000320707"/>
    </source>
</evidence>
<protein>
    <submittedName>
        <fullName evidence="5">Retinol dehydrogenase 12</fullName>
    </submittedName>
</protein>
<dbReference type="Proteomes" id="UP000320707">
    <property type="component" value="Unassembled WGS sequence"/>
</dbReference>
<proteinExistence type="inferred from homology"/>
<dbReference type="GO" id="GO:0016491">
    <property type="term" value="F:oxidoreductase activity"/>
    <property type="evidence" value="ECO:0007669"/>
    <property type="project" value="UniProtKB-KW"/>
</dbReference>
<comment type="caution">
    <text evidence="5">The sequence shown here is derived from an EMBL/GenBank/DDBJ whole genome shotgun (WGS) entry which is preliminary data.</text>
</comment>
<dbReference type="PRINTS" id="PR00080">
    <property type="entry name" value="SDRFAMILY"/>
</dbReference>
<dbReference type="Gene3D" id="3.40.50.720">
    <property type="entry name" value="NAD(P)-binding Rossmann-like Domain"/>
    <property type="match status" value="1"/>
</dbReference>
<comment type="similarity">
    <text evidence="1 3">Belongs to the short-chain dehydrogenases/reductases (SDR) family.</text>
</comment>
<dbReference type="PANTHER" id="PTHR24320:SF272">
    <property type="entry name" value="NAD(P)-BINDING ROSSMANN-FOLD SUPERFAMILY PROTEIN"/>
    <property type="match status" value="1"/>
</dbReference>
<gene>
    <name evidence="5" type="primary">Rdh12</name>
    <name evidence="5" type="ORF">Focb16_v012772</name>
</gene>
<reference evidence="5 6" key="1">
    <citation type="journal article" date="2019" name="Microbiol. Resour. Announc.">
        <title>High-quality draft genome sequence of Fusarium oxysporum f. sp. cubense strain 160527, a causal agent of Panama disease.</title>
        <authorList>
            <person name="Asai S."/>
            <person name="Ayukawa Y."/>
            <person name="Gan P."/>
            <person name="Masuda S."/>
            <person name="Komatsu K."/>
            <person name="Shirasu K."/>
            <person name="Arie T."/>
        </authorList>
    </citation>
    <scope>NUCLEOTIDE SEQUENCE [LARGE SCALE GENOMIC DNA]</scope>
    <source>
        <strain evidence="5 6">160527</strain>
    </source>
</reference>
<name>A0A559LF21_FUSOC</name>
<keyword evidence="2" id="KW-0560">Oxidoreductase</keyword>
<organism evidence="5 6">
    <name type="scientific">Fusarium oxysporum f. sp. cubense</name>
    <dbReference type="NCBI Taxonomy" id="61366"/>
    <lineage>
        <taxon>Eukaryota</taxon>
        <taxon>Fungi</taxon>
        <taxon>Dikarya</taxon>
        <taxon>Ascomycota</taxon>
        <taxon>Pezizomycotina</taxon>
        <taxon>Sordariomycetes</taxon>
        <taxon>Hypocreomycetidae</taxon>
        <taxon>Hypocreales</taxon>
        <taxon>Nectriaceae</taxon>
        <taxon>Fusarium</taxon>
        <taxon>Fusarium oxysporum species complex</taxon>
    </lineage>
</organism>
<evidence type="ECO:0000256" key="4">
    <source>
        <dbReference type="SAM" id="MobiDB-lite"/>
    </source>
</evidence>
<dbReference type="AlphaFoldDB" id="A0A559LF21"/>
<evidence type="ECO:0000313" key="5">
    <source>
        <dbReference type="EMBL" id="TVY72363.1"/>
    </source>
</evidence>
<dbReference type="EMBL" id="SRMI01000004">
    <property type="protein sequence ID" value="TVY72363.1"/>
    <property type="molecule type" value="Genomic_DNA"/>
</dbReference>
<dbReference type="PANTHER" id="PTHR24320">
    <property type="entry name" value="RETINOL DEHYDROGENASE"/>
    <property type="match status" value="1"/>
</dbReference>